<accession>A0A8D8MHC2</accession>
<feature type="transmembrane region" description="Helical" evidence="1">
    <location>
        <begin position="40"/>
        <end position="62"/>
    </location>
</feature>
<dbReference type="EMBL" id="HBUE01302776">
    <property type="protein sequence ID" value="CAG6579736.1"/>
    <property type="molecule type" value="Transcribed_RNA"/>
</dbReference>
<organism evidence="2">
    <name type="scientific">Culex pipiens</name>
    <name type="common">House mosquito</name>
    <dbReference type="NCBI Taxonomy" id="7175"/>
    <lineage>
        <taxon>Eukaryota</taxon>
        <taxon>Metazoa</taxon>
        <taxon>Ecdysozoa</taxon>
        <taxon>Arthropoda</taxon>
        <taxon>Hexapoda</taxon>
        <taxon>Insecta</taxon>
        <taxon>Pterygota</taxon>
        <taxon>Neoptera</taxon>
        <taxon>Endopterygota</taxon>
        <taxon>Diptera</taxon>
        <taxon>Nematocera</taxon>
        <taxon>Culicoidea</taxon>
        <taxon>Culicidae</taxon>
        <taxon>Culicinae</taxon>
        <taxon>Culicini</taxon>
        <taxon>Culex</taxon>
        <taxon>Culex</taxon>
    </lineage>
</organism>
<keyword evidence="1" id="KW-0472">Membrane</keyword>
<dbReference type="EMBL" id="HBUE01196764">
    <property type="protein sequence ID" value="CAG6528010.1"/>
    <property type="molecule type" value="Transcribed_RNA"/>
</dbReference>
<name>A0A8D8MHC2_CULPI</name>
<evidence type="ECO:0000313" key="2">
    <source>
        <dbReference type="EMBL" id="CAG6528010.1"/>
    </source>
</evidence>
<keyword evidence="1" id="KW-1133">Transmembrane helix</keyword>
<keyword evidence="1" id="KW-0812">Transmembrane</keyword>
<reference evidence="2" key="1">
    <citation type="submission" date="2021-05" db="EMBL/GenBank/DDBJ databases">
        <authorList>
            <person name="Alioto T."/>
            <person name="Alioto T."/>
            <person name="Gomez Garrido J."/>
        </authorList>
    </citation>
    <scope>NUCLEOTIDE SEQUENCE</scope>
</reference>
<feature type="transmembrane region" description="Helical" evidence="1">
    <location>
        <begin position="68"/>
        <end position="93"/>
    </location>
</feature>
<sequence>MFAHTRFGCIFTQFTILPTMTFSKLIAFLPTYRFNYTQKYILHSICFFLLLAFFHQCVFFSFLTIYCFVFALLFHCFGVLLCVLYVCLGVILVMHLRFRGFFFCAVKGERTVCQILFLKIKRCERINAGHSRNKGERLEMIGGNRVRVGGIVS</sequence>
<protein>
    <submittedName>
        <fullName evidence="2">(northern house mosquito) hypothetical protein</fullName>
    </submittedName>
</protein>
<evidence type="ECO:0000256" key="1">
    <source>
        <dbReference type="SAM" id="Phobius"/>
    </source>
</evidence>
<proteinExistence type="predicted"/>
<dbReference type="AlphaFoldDB" id="A0A8D8MHC2"/>